<dbReference type="Pfam" id="PF02604">
    <property type="entry name" value="PhdYeFM_antitox"/>
    <property type="match status" value="1"/>
</dbReference>
<dbReference type="EMBL" id="JBHMBC010000014">
    <property type="protein sequence ID" value="MFB9819821.1"/>
    <property type="molecule type" value="Genomic_DNA"/>
</dbReference>
<dbReference type="Gene3D" id="3.40.1620.10">
    <property type="entry name" value="YefM-like domain"/>
    <property type="match status" value="1"/>
</dbReference>
<dbReference type="InterPro" id="IPR036165">
    <property type="entry name" value="YefM-like_sf"/>
</dbReference>
<dbReference type="InterPro" id="IPR051416">
    <property type="entry name" value="phD-YefM_TA_antitoxins"/>
</dbReference>
<evidence type="ECO:0000256" key="1">
    <source>
        <dbReference type="ARBA" id="ARBA00009981"/>
    </source>
</evidence>
<dbReference type="SUPFAM" id="SSF143120">
    <property type="entry name" value="YefM-like"/>
    <property type="match status" value="1"/>
</dbReference>
<name>A0ABV5XYL4_ARTRM</name>
<evidence type="ECO:0000313" key="4">
    <source>
        <dbReference type="Proteomes" id="UP001589702"/>
    </source>
</evidence>
<dbReference type="RefSeq" id="WP_234751015.1">
    <property type="nucleotide sequence ID" value="NZ_BAAAWN010000001.1"/>
</dbReference>
<protein>
    <recommendedName>
        <fullName evidence="2">Antitoxin</fullName>
    </recommendedName>
</protein>
<gene>
    <name evidence="3" type="ORF">ACFFP1_09935</name>
</gene>
<dbReference type="Proteomes" id="UP001589702">
    <property type="component" value="Unassembled WGS sequence"/>
</dbReference>
<accession>A0ABV5XYL4</accession>
<comment type="function">
    <text evidence="2">Antitoxin component of a type II toxin-antitoxin (TA) system.</text>
</comment>
<dbReference type="PANTHER" id="PTHR35377">
    <property type="entry name" value="ANTITOXIN VAPB49-RELATED-RELATED"/>
    <property type="match status" value="1"/>
</dbReference>
<proteinExistence type="inferred from homology"/>
<comment type="similarity">
    <text evidence="1 2">Belongs to the phD/YefM antitoxin family.</text>
</comment>
<keyword evidence="4" id="KW-1185">Reference proteome</keyword>
<organism evidence="3 4">
    <name type="scientific">Arthrobacter ramosus</name>
    <dbReference type="NCBI Taxonomy" id="1672"/>
    <lineage>
        <taxon>Bacteria</taxon>
        <taxon>Bacillati</taxon>
        <taxon>Actinomycetota</taxon>
        <taxon>Actinomycetes</taxon>
        <taxon>Micrococcales</taxon>
        <taxon>Micrococcaceae</taxon>
        <taxon>Arthrobacter</taxon>
    </lineage>
</organism>
<evidence type="ECO:0000313" key="3">
    <source>
        <dbReference type="EMBL" id="MFB9819821.1"/>
    </source>
</evidence>
<reference evidence="3 4" key="1">
    <citation type="submission" date="2024-09" db="EMBL/GenBank/DDBJ databases">
        <authorList>
            <person name="Sun Q."/>
            <person name="Mori K."/>
        </authorList>
    </citation>
    <scope>NUCLEOTIDE SEQUENCE [LARGE SCALE GENOMIC DNA]</scope>
    <source>
        <strain evidence="3 4">JCM 1334</strain>
    </source>
</reference>
<dbReference type="InterPro" id="IPR006442">
    <property type="entry name" value="Antitoxin_Phd/YefM"/>
</dbReference>
<sequence>MGQYNIQEAKTRLSELLHMVERGEEVVIAKAGKPVARIVRIEHTRKRELGFLGQIDLPDNLFDPLTEQELAEWE</sequence>
<evidence type="ECO:0000256" key="2">
    <source>
        <dbReference type="RuleBase" id="RU362080"/>
    </source>
</evidence>
<comment type="caution">
    <text evidence="3">The sequence shown here is derived from an EMBL/GenBank/DDBJ whole genome shotgun (WGS) entry which is preliminary data.</text>
</comment>
<dbReference type="NCBIfam" id="TIGR01552">
    <property type="entry name" value="phd_fam"/>
    <property type="match status" value="1"/>
</dbReference>